<evidence type="ECO:0000256" key="2">
    <source>
        <dbReference type="ARBA" id="ARBA00022840"/>
    </source>
</evidence>
<dbReference type="AlphaFoldDB" id="A0A9J6ZPJ0"/>
<dbReference type="InterPro" id="IPR002078">
    <property type="entry name" value="Sigma_54_int"/>
</dbReference>
<feature type="domain" description="Sigma-54 factor interaction" evidence="6">
    <location>
        <begin position="143"/>
        <end position="370"/>
    </location>
</feature>
<dbReference type="PROSITE" id="PS50110">
    <property type="entry name" value="RESPONSE_REGULATORY"/>
    <property type="match status" value="1"/>
</dbReference>
<dbReference type="InterPro" id="IPR058031">
    <property type="entry name" value="AAA_lid_NorR"/>
</dbReference>
<dbReference type="SUPFAM" id="SSF46689">
    <property type="entry name" value="Homeodomain-like"/>
    <property type="match status" value="1"/>
</dbReference>
<dbReference type="Pfam" id="PF00072">
    <property type="entry name" value="Response_reg"/>
    <property type="match status" value="1"/>
</dbReference>
<dbReference type="Gene3D" id="3.40.50.300">
    <property type="entry name" value="P-loop containing nucleotide triphosphate hydrolases"/>
    <property type="match status" value="1"/>
</dbReference>
<keyword evidence="2" id="KW-0067">ATP-binding</keyword>
<dbReference type="InterPro" id="IPR003593">
    <property type="entry name" value="AAA+_ATPase"/>
</dbReference>
<dbReference type="PROSITE" id="PS00688">
    <property type="entry name" value="SIGMA54_INTERACT_3"/>
    <property type="match status" value="1"/>
</dbReference>
<dbReference type="CDD" id="cd00009">
    <property type="entry name" value="AAA"/>
    <property type="match status" value="1"/>
</dbReference>
<evidence type="ECO:0000259" key="7">
    <source>
        <dbReference type="PROSITE" id="PS50110"/>
    </source>
</evidence>
<dbReference type="InterPro" id="IPR011006">
    <property type="entry name" value="CheY-like_superfamily"/>
</dbReference>
<reference evidence="8" key="2">
    <citation type="submission" date="2022-06" db="EMBL/GenBank/DDBJ databases">
        <title>Xiashengella guii gen. nov. sp. nov., a bacterium isolated form anaerobic digestion tank.</title>
        <authorList>
            <person name="Huang H."/>
        </authorList>
    </citation>
    <scope>NUCLEOTIDE SEQUENCE</scope>
    <source>
        <strain evidence="8">Ai-910</strain>
    </source>
</reference>
<dbReference type="Pfam" id="PF00158">
    <property type="entry name" value="Sigma54_activat"/>
    <property type="match status" value="1"/>
</dbReference>
<protein>
    <submittedName>
        <fullName evidence="8">Sigma-54 dependent transcriptional regulator</fullName>
    </submittedName>
</protein>
<dbReference type="Gene3D" id="3.40.50.2300">
    <property type="match status" value="1"/>
</dbReference>
<dbReference type="SUPFAM" id="SSF52172">
    <property type="entry name" value="CheY-like"/>
    <property type="match status" value="1"/>
</dbReference>
<sequence>MKIFVVEDDRLFNSLIANALKKEKELVISTFFNGGDLIRHLSEHPEVITLDIGLPDYFGLDLLGQIKRLSPSTEVIVISGHDDLKLAVQMLKLGAYDYIAKDENVRERLLHCISHIRSKFKISQELSKLRSEISERYYDFEEIVGESRAMKRALALMEKASRMANVNVLLCGEEGTGKGMISRAIHYNSERAAMPFVSFSVGAVPPGMIREELFGVEDLRDGEIPLSGKIAEAANGTLFIEDIELLPADVQFSLLSYLTGSIKSAQGKKSKDLNVRIIAGSTVDLAEEVRARRFREDLYFRLMGIPVYLPSLRERKKDIILLAGIFLTDFCNINGMDKKELSAAANRKLLKYPYPGNVRELKAVIELAAVLTDSTVIDEEHIVFNSTASVADFFSEEMTMKQYSDKIIRHYLEKYHNDVKTVAAKLDIGKSTIYNLLKKWEEQGE</sequence>
<proteinExistence type="predicted"/>
<gene>
    <name evidence="8" type="ORF">M9189_12120</name>
</gene>
<organism evidence="8 9">
    <name type="scientific">Xiashengella succiniciproducens</name>
    <dbReference type="NCBI Taxonomy" id="2949635"/>
    <lineage>
        <taxon>Bacteria</taxon>
        <taxon>Pseudomonadati</taxon>
        <taxon>Bacteroidota</taxon>
        <taxon>Bacteroidia</taxon>
        <taxon>Marinilabiliales</taxon>
        <taxon>Marinilabiliaceae</taxon>
        <taxon>Xiashengella</taxon>
    </lineage>
</organism>
<keyword evidence="1" id="KW-0547">Nucleotide-binding</keyword>
<keyword evidence="9" id="KW-1185">Reference proteome</keyword>
<feature type="modified residue" description="4-aspartylphosphate" evidence="5">
    <location>
        <position position="51"/>
    </location>
</feature>
<dbReference type="KEGG" id="alkq:M9189_12120"/>
<dbReference type="Gene3D" id="1.10.10.60">
    <property type="entry name" value="Homeodomain-like"/>
    <property type="match status" value="1"/>
</dbReference>
<dbReference type="CDD" id="cd00156">
    <property type="entry name" value="REC"/>
    <property type="match status" value="1"/>
</dbReference>
<dbReference type="PANTHER" id="PTHR32071">
    <property type="entry name" value="TRANSCRIPTIONAL REGULATORY PROTEIN"/>
    <property type="match status" value="1"/>
</dbReference>
<reference evidence="8" key="1">
    <citation type="submission" date="2022-05" db="EMBL/GenBank/DDBJ databases">
        <authorList>
            <person name="Sun X."/>
        </authorList>
    </citation>
    <scope>NUCLEOTIDE SEQUENCE</scope>
    <source>
        <strain evidence="8">Ai-910</strain>
    </source>
</reference>
<dbReference type="Pfam" id="PF25601">
    <property type="entry name" value="AAA_lid_14"/>
    <property type="match status" value="1"/>
</dbReference>
<evidence type="ECO:0000259" key="6">
    <source>
        <dbReference type="PROSITE" id="PS50045"/>
    </source>
</evidence>
<evidence type="ECO:0000256" key="4">
    <source>
        <dbReference type="ARBA" id="ARBA00023163"/>
    </source>
</evidence>
<evidence type="ECO:0000313" key="8">
    <source>
        <dbReference type="EMBL" id="URW79597.1"/>
    </source>
</evidence>
<accession>A0A9J6ZPJ0</accession>
<dbReference type="InterPro" id="IPR001789">
    <property type="entry name" value="Sig_transdc_resp-reg_receiver"/>
</dbReference>
<evidence type="ECO:0000313" key="9">
    <source>
        <dbReference type="Proteomes" id="UP001056426"/>
    </source>
</evidence>
<dbReference type="EMBL" id="CP098400">
    <property type="protein sequence ID" value="URW79597.1"/>
    <property type="molecule type" value="Genomic_DNA"/>
</dbReference>
<dbReference type="SMART" id="SM00382">
    <property type="entry name" value="AAA"/>
    <property type="match status" value="1"/>
</dbReference>
<dbReference type="InterPro" id="IPR027417">
    <property type="entry name" value="P-loop_NTPase"/>
</dbReference>
<dbReference type="PANTHER" id="PTHR32071:SF121">
    <property type="entry name" value="SIGMA L-DEPENDENT TRANSCRIPTIONAL REGULATOR YQIR-RELATED"/>
    <property type="match status" value="1"/>
</dbReference>
<dbReference type="PROSITE" id="PS00675">
    <property type="entry name" value="SIGMA54_INTERACT_1"/>
    <property type="match status" value="1"/>
</dbReference>
<keyword evidence="4" id="KW-0804">Transcription</keyword>
<evidence type="ECO:0000256" key="5">
    <source>
        <dbReference type="PROSITE-ProRule" id="PRU00169"/>
    </source>
</evidence>
<dbReference type="InterPro" id="IPR025944">
    <property type="entry name" value="Sigma_54_int_dom_CS"/>
</dbReference>
<keyword evidence="5" id="KW-0597">Phosphoprotein</keyword>
<dbReference type="GO" id="GO:0000160">
    <property type="term" value="P:phosphorelay signal transduction system"/>
    <property type="evidence" value="ECO:0007669"/>
    <property type="project" value="InterPro"/>
</dbReference>
<evidence type="ECO:0000256" key="3">
    <source>
        <dbReference type="ARBA" id="ARBA00023015"/>
    </source>
</evidence>
<feature type="domain" description="Response regulatory" evidence="7">
    <location>
        <begin position="2"/>
        <end position="116"/>
    </location>
</feature>
<dbReference type="RefSeq" id="WP_250723572.1">
    <property type="nucleotide sequence ID" value="NZ_CP098400.1"/>
</dbReference>
<dbReference type="PROSITE" id="PS50045">
    <property type="entry name" value="SIGMA54_INTERACT_4"/>
    <property type="match status" value="1"/>
</dbReference>
<dbReference type="Gene3D" id="1.10.8.60">
    <property type="match status" value="1"/>
</dbReference>
<dbReference type="InterPro" id="IPR025662">
    <property type="entry name" value="Sigma_54_int_dom_ATP-bd_1"/>
</dbReference>
<dbReference type="GO" id="GO:0005524">
    <property type="term" value="F:ATP binding"/>
    <property type="evidence" value="ECO:0007669"/>
    <property type="project" value="UniProtKB-KW"/>
</dbReference>
<evidence type="ECO:0000256" key="1">
    <source>
        <dbReference type="ARBA" id="ARBA00022741"/>
    </source>
</evidence>
<dbReference type="SUPFAM" id="SSF52540">
    <property type="entry name" value="P-loop containing nucleoside triphosphate hydrolases"/>
    <property type="match status" value="1"/>
</dbReference>
<dbReference type="Proteomes" id="UP001056426">
    <property type="component" value="Chromosome"/>
</dbReference>
<name>A0A9J6ZPJ0_9BACT</name>
<dbReference type="GO" id="GO:0006355">
    <property type="term" value="P:regulation of DNA-templated transcription"/>
    <property type="evidence" value="ECO:0007669"/>
    <property type="project" value="InterPro"/>
</dbReference>
<keyword evidence="3" id="KW-0805">Transcription regulation</keyword>
<dbReference type="InterPro" id="IPR009057">
    <property type="entry name" value="Homeodomain-like_sf"/>
</dbReference>
<dbReference type="SMART" id="SM00448">
    <property type="entry name" value="REC"/>
    <property type="match status" value="1"/>
</dbReference>